<gene>
    <name evidence="5" type="ORF">Tco_0874969</name>
</gene>
<evidence type="ECO:0000259" key="2">
    <source>
        <dbReference type="Pfam" id="PF13086"/>
    </source>
</evidence>
<feature type="domain" description="DNA2/NAM7 helicase-like C-terminal" evidence="3">
    <location>
        <begin position="51"/>
        <end position="112"/>
    </location>
</feature>
<feature type="domain" description="Reverse transcriptase Ty1/copia-type" evidence="1">
    <location>
        <begin position="456"/>
        <end position="583"/>
    </location>
</feature>
<evidence type="ECO:0000313" key="6">
    <source>
        <dbReference type="Proteomes" id="UP001151760"/>
    </source>
</evidence>
<dbReference type="InterPro" id="IPR041677">
    <property type="entry name" value="DNA2/NAM7_AAA_11"/>
</dbReference>
<name>A0ABQ5BRT1_9ASTR</name>
<reference evidence="5" key="2">
    <citation type="submission" date="2022-01" db="EMBL/GenBank/DDBJ databases">
        <authorList>
            <person name="Yamashiro T."/>
            <person name="Shiraishi A."/>
            <person name="Satake H."/>
            <person name="Nakayama K."/>
        </authorList>
    </citation>
    <scope>NUCLEOTIDE SEQUENCE</scope>
</reference>
<dbReference type="EMBL" id="BQNB010013461">
    <property type="protein sequence ID" value="GJT16263.1"/>
    <property type="molecule type" value="Genomic_DNA"/>
</dbReference>
<proteinExistence type="predicted"/>
<dbReference type="Pfam" id="PF13087">
    <property type="entry name" value="AAA_12"/>
    <property type="match status" value="1"/>
</dbReference>
<organism evidence="5 6">
    <name type="scientific">Tanacetum coccineum</name>
    <dbReference type="NCBI Taxonomy" id="301880"/>
    <lineage>
        <taxon>Eukaryota</taxon>
        <taxon>Viridiplantae</taxon>
        <taxon>Streptophyta</taxon>
        <taxon>Embryophyta</taxon>
        <taxon>Tracheophyta</taxon>
        <taxon>Spermatophyta</taxon>
        <taxon>Magnoliopsida</taxon>
        <taxon>eudicotyledons</taxon>
        <taxon>Gunneridae</taxon>
        <taxon>Pentapetalae</taxon>
        <taxon>asterids</taxon>
        <taxon>campanulids</taxon>
        <taxon>Asterales</taxon>
        <taxon>Asteraceae</taxon>
        <taxon>Asteroideae</taxon>
        <taxon>Anthemideae</taxon>
        <taxon>Anthemidinae</taxon>
        <taxon>Tanacetum</taxon>
    </lineage>
</organism>
<dbReference type="Pfam" id="PF07727">
    <property type="entry name" value="RVT_2"/>
    <property type="match status" value="1"/>
</dbReference>
<evidence type="ECO:0000313" key="5">
    <source>
        <dbReference type="EMBL" id="GJT16263.1"/>
    </source>
</evidence>
<dbReference type="Gene3D" id="3.40.50.300">
    <property type="entry name" value="P-loop containing nucleotide triphosphate hydrolases"/>
    <property type="match status" value="1"/>
</dbReference>
<dbReference type="SUPFAM" id="SSF56672">
    <property type="entry name" value="DNA/RNA polymerases"/>
    <property type="match status" value="1"/>
</dbReference>
<dbReference type="InterPro" id="IPR043502">
    <property type="entry name" value="DNA/RNA_pol_sf"/>
</dbReference>
<evidence type="ECO:0000259" key="3">
    <source>
        <dbReference type="Pfam" id="PF13087"/>
    </source>
</evidence>
<dbReference type="InterPro" id="IPR025724">
    <property type="entry name" value="GAG-pre-integrase_dom"/>
</dbReference>
<dbReference type="InterPro" id="IPR041679">
    <property type="entry name" value="DNA2/NAM7-like_C"/>
</dbReference>
<dbReference type="InterPro" id="IPR045055">
    <property type="entry name" value="DNA2/NAM7-like"/>
</dbReference>
<evidence type="ECO:0000259" key="4">
    <source>
        <dbReference type="Pfam" id="PF13976"/>
    </source>
</evidence>
<dbReference type="Pfam" id="PF13976">
    <property type="entry name" value="gag_pre-integrs"/>
    <property type="match status" value="1"/>
</dbReference>
<dbReference type="InterPro" id="IPR027417">
    <property type="entry name" value="P-loop_NTPase"/>
</dbReference>
<reference evidence="5" key="1">
    <citation type="journal article" date="2022" name="Int. J. Mol. Sci.">
        <title>Draft Genome of Tanacetum Coccineum: Genomic Comparison of Closely Related Tanacetum-Family Plants.</title>
        <authorList>
            <person name="Yamashiro T."/>
            <person name="Shiraishi A."/>
            <person name="Nakayama K."/>
            <person name="Satake H."/>
        </authorList>
    </citation>
    <scope>NUCLEOTIDE SEQUENCE</scope>
</reference>
<accession>A0ABQ5BRT1</accession>
<dbReference type="PANTHER" id="PTHR10887:SF515">
    <property type="entry name" value="P-LOOP CONTAINING NUCLEOSIDE TRIPHOSPHATE HYDROLASES SUPERFAMILY PROTEIN"/>
    <property type="match status" value="1"/>
</dbReference>
<sequence>MEPLNLLVIDEAAQLKEAESTIPLQLPGVNHAILIGDECQLPAMVKSKYEKLDGFSVEVKSIDGVSGWRQDIINLSTVRSNSRGSVGFQSSLQRTNVALTRARHSLWILGNERTLTSNDIVGVKKELDQLDDLANGNSSLFKDAKWKMSTGDLLATLLNQLGLNNSFVANASKNKDLKPSQFPAPITNPNLVAYQAFGPIGPSYFSPPAPMYGPAPTYIQAQAGVPSGQATILPHAFTVGSLHDLTTGAWNMDTGASSHLNDSVTNLSEVFNSCMYPSVSVGDGHSIPVTNTGHSILPTSVRPLHLNNVLITPYIVKNLIYVSFSSFVIIFARFDLNANGFLSKNFMTLRGASPCDRTGDLTPVTHPSPIPHAFLVSQHTWHKRLGHPGGDVLRHLVSNNVISCNNKKPPVLCHACHLGKHVRLPFVSSNTVVTSCFDIVHSDVWTSPIPSLSGFKYYRSLYGLKQAPRAWFQRFASYITRVGFHSSRCDSSLFIYKHGSDTAYLLLYVDDIVLATSSQPLLQRIIASLHQEFSMTNLGSLNYFLGIFITRDSSGLFLSQKKYAIEILEKAHMVSCNPSRTPVDTESKLGVDDDPVSDPTLYRSLEALSISHFYRQSILMAFQQLFLYLLHIWLNYSAVDWAVVTTRKRQVSACQQPILKTFPVEEFNT</sequence>
<feature type="domain" description="GAG-pre-integrase" evidence="4">
    <location>
        <begin position="371"/>
        <end position="421"/>
    </location>
</feature>
<dbReference type="InterPro" id="IPR013103">
    <property type="entry name" value="RVT_2"/>
</dbReference>
<dbReference type="Pfam" id="PF13086">
    <property type="entry name" value="AAA_11"/>
    <property type="match status" value="1"/>
</dbReference>
<keyword evidence="6" id="KW-1185">Reference proteome</keyword>
<dbReference type="SUPFAM" id="SSF52540">
    <property type="entry name" value="P-loop containing nucleoside triphosphate hydrolases"/>
    <property type="match status" value="1"/>
</dbReference>
<comment type="caution">
    <text evidence="5">The sequence shown here is derived from an EMBL/GenBank/DDBJ whole genome shotgun (WGS) entry which is preliminary data.</text>
</comment>
<protein>
    <submittedName>
        <fullName evidence="5">Ribonuclease H-like domain-containing protein</fullName>
    </submittedName>
</protein>
<dbReference type="Proteomes" id="UP001151760">
    <property type="component" value="Unassembled WGS sequence"/>
</dbReference>
<evidence type="ECO:0000259" key="1">
    <source>
        <dbReference type="Pfam" id="PF07727"/>
    </source>
</evidence>
<dbReference type="PANTHER" id="PTHR10887">
    <property type="entry name" value="DNA2/NAM7 HELICASE FAMILY"/>
    <property type="match status" value="1"/>
</dbReference>
<feature type="domain" description="DNA2/NAM7 helicase helicase" evidence="2">
    <location>
        <begin position="5"/>
        <end position="48"/>
    </location>
</feature>